<dbReference type="Proteomes" id="UP000248987">
    <property type="component" value="Unassembled WGS sequence"/>
</dbReference>
<comment type="caution">
    <text evidence="1">The sequence shown here is derived from an EMBL/GenBank/DDBJ whole genome shotgun (WGS) entry which is preliminary data.</text>
</comment>
<dbReference type="EMBL" id="QLLQ01000014">
    <property type="protein sequence ID" value="RAJ20768.1"/>
    <property type="molecule type" value="Genomic_DNA"/>
</dbReference>
<dbReference type="PROSITE" id="PS51257">
    <property type="entry name" value="PROKAR_LIPOPROTEIN"/>
    <property type="match status" value="1"/>
</dbReference>
<keyword evidence="2" id="KW-1185">Reference proteome</keyword>
<sequence>MHKPLIYIALLSLLVTSCGKDQDPLLIQKQNIGSLTDSTQVKDLKLIFENDSIVNYIGGDEFTRNINNIDVYDKDGTALLSLSPEKRADSTAAFSSVRILDARYKTEKGISTASTFKEIQDAYEISKIDNLINSIVVSVDDINAAFTIDKKELPANLRFDRNLSIEASQIPDNAKVKYFFIYWN</sequence>
<protein>
    <submittedName>
        <fullName evidence="1">Uncharacterized protein</fullName>
    </submittedName>
</protein>
<dbReference type="AlphaFoldDB" id="A0A1A7QRR1"/>
<evidence type="ECO:0000313" key="2">
    <source>
        <dbReference type="Proteomes" id="UP000248987"/>
    </source>
</evidence>
<dbReference type="STRING" id="49280.A9996_16585"/>
<evidence type="ECO:0000313" key="1">
    <source>
        <dbReference type="EMBL" id="RAJ20768.1"/>
    </source>
</evidence>
<proteinExistence type="predicted"/>
<accession>A0A1A7QRR1</accession>
<gene>
    <name evidence="1" type="ORF">LX77_03027</name>
</gene>
<dbReference type="OrthoDB" id="1436858at2"/>
<reference evidence="1 2" key="1">
    <citation type="submission" date="2018-06" db="EMBL/GenBank/DDBJ databases">
        <title>Genomic Encyclopedia of Archaeal and Bacterial Type Strains, Phase II (KMG-II): from individual species to whole genera.</title>
        <authorList>
            <person name="Goeker M."/>
        </authorList>
    </citation>
    <scope>NUCLEOTIDE SEQUENCE [LARGE SCALE GENOMIC DNA]</scope>
    <source>
        <strain evidence="1 2">DSM 12408</strain>
    </source>
</reference>
<organism evidence="1 2">
    <name type="scientific">Gelidibacter algens</name>
    <dbReference type="NCBI Taxonomy" id="49280"/>
    <lineage>
        <taxon>Bacteria</taxon>
        <taxon>Pseudomonadati</taxon>
        <taxon>Bacteroidota</taxon>
        <taxon>Flavobacteriia</taxon>
        <taxon>Flavobacteriales</taxon>
        <taxon>Flavobacteriaceae</taxon>
        <taxon>Gelidibacter</taxon>
    </lineage>
</organism>
<name>A0A1A7QRR1_9FLAO</name>
<dbReference type="RefSeq" id="WP_066437762.1">
    <property type="nucleotide sequence ID" value="NZ_LZRN01000048.1"/>
</dbReference>